<sequence length="126" mass="14057">MQISLREQLSYFKEVVKTLKQQFSDLLAKRLLTKAVYLFSMGGNDYFSFYSSYPSASQSSQKRFVVTVLGNLTQVLEVFLMDIAVFMAVQPNCGGRSRGTIEVCNNPENLCGSTVTPEACNCSWPS</sequence>
<dbReference type="GO" id="GO:0016298">
    <property type="term" value="F:lipase activity"/>
    <property type="evidence" value="ECO:0007669"/>
    <property type="project" value="TreeGrafter"/>
</dbReference>
<evidence type="ECO:0000313" key="3">
    <source>
        <dbReference type="Proteomes" id="UP001279734"/>
    </source>
</evidence>
<keyword evidence="3" id="KW-1185">Reference proteome</keyword>
<dbReference type="EMBL" id="BSYO01000024">
    <property type="protein sequence ID" value="GMH22018.1"/>
    <property type="molecule type" value="Genomic_DNA"/>
</dbReference>
<dbReference type="PANTHER" id="PTHR45966:SF12">
    <property type="entry name" value="GDSL ESTERASE_LIPASE 1-LIKE ISOFORM X2"/>
    <property type="match status" value="1"/>
</dbReference>
<proteinExistence type="predicted"/>
<protein>
    <submittedName>
        <fullName evidence="2">Uncharacterized protein</fullName>
    </submittedName>
</protein>
<organism evidence="2 3">
    <name type="scientific">Nepenthes gracilis</name>
    <name type="common">Slender pitcher plant</name>
    <dbReference type="NCBI Taxonomy" id="150966"/>
    <lineage>
        <taxon>Eukaryota</taxon>
        <taxon>Viridiplantae</taxon>
        <taxon>Streptophyta</taxon>
        <taxon>Embryophyta</taxon>
        <taxon>Tracheophyta</taxon>
        <taxon>Spermatophyta</taxon>
        <taxon>Magnoliopsida</taxon>
        <taxon>eudicotyledons</taxon>
        <taxon>Gunneridae</taxon>
        <taxon>Pentapetalae</taxon>
        <taxon>Caryophyllales</taxon>
        <taxon>Nepenthaceae</taxon>
        <taxon>Nepenthes</taxon>
    </lineage>
</organism>
<dbReference type="InterPro" id="IPR044552">
    <property type="entry name" value="GLIP1-5/GLL25"/>
</dbReference>
<keyword evidence="1" id="KW-0732">Signal</keyword>
<dbReference type="Proteomes" id="UP001279734">
    <property type="component" value="Unassembled WGS sequence"/>
</dbReference>
<comment type="caution">
    <text evidence="2">The sequence shown here is derived from an EMBL/GenBank/DDBJ whole genome shotgun (WGS) entry which is preliminary data.</text>
</comment>
<reference evidence="2" key="1">
    <citation type="submission" date="2023-05" db="EMBL/GenBank/DDBJ databases">
        <title>Nepenthes gracilis genome sequencing.</title>
        <authorList>
            <person name="Fukushima K."/>
        </authorList>
    </citation>
    <scope>NUCLEOTIDE SEQUENCE</scope>
    <source>
        <strain evidence="2">SING2019-196</strain>
    </source>
</reference>
<dbReference type="PANTHER" id="PTHR45966">
    <property type="entry name" value="GDSL-LIKE LIPASE/ACYLHYDROLASE"/>
    <property type="match status" value="1"/>
</dbReference>
<evidence type="ECO:0000313" key="2">
    <source>
        <dbReference type="EMBL" id="GMH22018.1"/>
    </source>
</evidence>
<dbReference type="AlphaFoldDB" id="A0AAD3XY83"/>
<name>A0AAD3XY83_NEPGR</name>
<gene>
    <name evidence="2" type="ORF">Nepgr_023861</name>
</gene>
<accession>A0AAD3XY83</accession>
<evidence type="ECO:0000256" key="1">
    <source>
        <dbReference type="ARBA" id="ARBA00022729"/>
    </source>
</evidence>